<dbReference type="CDD" id="cd07377">
    <property type="entry name" value="WHTH_GntR"/>
    <property type="match status" value="1"/>
</dbReference>
<feature type="domain" description="HTH gntR-type" evidence="4">
    <location>
        <begin position="42"/>
        <end position="109"/>
    </location>
</feature>
<dbReference type="EMBL" id="PXNQ02000001">
    <property type="protein sequence ID" value="RNF35879.1"/>
    <property type="molecule type" value="Genomic_DNA"/>
</dbReference>
<dbReference type="InterPro" id="IPR011711">
    <property type="entry name" value="GntR_C"/>
</dbReference>
<name>A0A3R7NDZ1_9RHOB</name>
<dbReference type="SMART" id="SM00895">
    <property type="entry name" value="FCD"/>
    <property type="match status" value="1"/>
</dbReference>
<dbReference type="GO" id="GO:0003677">
    <property type="term" value="F:DNA binding"/>
    <property type="evidence" value="ECO:0007669"/>
    <property type="project" value="UniProtKB-KW"/>
</dbReference>
<dbReference type="OrthoDB" id="7620579at2"/>
<keyword evidence="6" id="KW-1185">Reference proteome</keyword>
<accession>A0A3R7NDZ1</accession>
<dbReference type="Gene3D" id="1.20.120.530">
    <property type="entry name" value="GntR ligand-binding domain-like"/>
    <property type="match status" value="1"/>
</dbReference>
<evidence type="ECO:0000256" key="2">
    <source>
        <dbReference type="ARBA" id="ARBA00023125"/>
    </source>
</evidence>
<comment type="caution">
    <text evidence="5">The sequence shown here is derived from an EMBL/GenBank/DDBJ whole genome shotgun (WGS) entry which is preliminary data.</text>
</comment>
<dbReference type="InterPro" id="IPR036388">
    <property type="entry name" value="WH-like_DNA-bd_sf"/>
</dbReference>
<dbReference type="GO" id="GO:0003700">
    <property type="term" value="F:DNA-binding transcription factor activity"/>
    <property type="evidence" value="ECO:0007669"/>
    <property type="project" value="InterPro"/>
</dbReference>
<reference evidence="5" key="1">
    <citation type="submission" date="2018-05" db="EMBL/GenBank/DDBJ databases">
        <title>Reclassification of Methylarcula marina and Methylarcula terricola as Paracoccus methylarcula sp.nov., comb.nov. and Paracoccus terricola comb.nov.</title>
        <authorList>
            <person name="Shmareva M.N."/>
            <person name="Doronina N.V."/>
            <person name="Vasilenko O.V."/>
            <person name="Tarlachkov S.V."/>
            <person name="Trotsenko Y.A."/>
        </authorList>
    </citation>
    <scope>NUCLEOTIDE SEQUENCE [LARGE SCALE GENOMIC DNA]</scope>
    <source>
        <strain evidence="5">VKM B-2159</strain>
    </source>
</reference>
<evidence type="ECO:0000259" key="4">
    <source>
        <dbReference type="PROSITE" id="PS50949"/>
    </source>
</evidence>
<organism evidence="5 6">
    <name type="scientific">Paracoccus methylarcula</name>
    <dbReference type="NCBI Taxonomy" id="72022"/>
    <lineage>
        <taxon>Bacteria</taxon>
        <taxon>Pseudomonadati</taxon>
        <taxon>Pseudomonadota</taxon>
        <taxon>Alphaproteobacteria</taxon>
        <taxon>Rhodobacterales</taxon>
        <taxon>Paracoccaceae</taxon>
        <taxon>Paracoccus</taxon>
    </lineage>
</organism>
<gene>
    <name evidence="5" type="ORF">A7A09_000140</name>
</gene>
<dbReference type="InterPro" id="IPR036390">
    <property type="entry name" value="WH_DNA-bd_sf"/>
</dbReference>
<dbReference type="AlphaFoldDB" id="A0A3R7NDZ1"/>
<dbReference type="Pfam" id="PF00392">
    <property type="entry name" value="GntR"/>
    <property type="match status" value="1"/>
</dbReference>
<dbReference type="Pfam" id="PF07729">
    <property type="entry name" value="FCD"/>
    <property type="match status" value="1"/>
</dbReference>
<dbReference type="Gene3D" id="1.10.10.10">
    <property type="entry name" value="Winged helix-like DNA-binding domain superfamily/Winged helix DNA-binding domain"/>
    <property type="match status" value="1"/>
</dbReference>
<evidence type="ECO:0000313" key="5">
    <source>
        <dbReference type="EMBL" id="RNF35879.1"/>
    </source>
</evidence>
<sequence>MSARDLAGRPAYCGSARVRNIGSHMTISSSAKGQRLRVPRPTSLRDHVQETLRSSILNGEFQLGEHLVERELCEAMGVSRPLLREALVHLEARGLIDRIPARGFVVAQPSIDRVAALYELRSALEGLAAQFFAERGTEADIASLKARFGELYALIDKPELSSVRAATSAFYAILMDRCGNPEIRTVLEPVLDRIAFLRTQSMTRPGRLGQSVAEIGKIVEAIKARDVDAARIASETHIAAAAESALIRLRDFPQD</sequence>
<dbReference type="PANTHER" id="PTHR43537">
    <property type="entry name" value="TRANSCRIPTIONAL REGULATOR, GNTR FAMILY"/>
    <property type="match status" value="1"/>
</dbReference>
<protein>
    <submittedName>
        <fullName evidence="5">GntR family transcriptional regulator</fullName>
    </submittedName>
</protein>
<dbReference type="InterPro" id="IPR000524">
    <property type="entry name" value="Tscrpt_reg_HTH_GntR"/>
</dbReference>
<dbReference type="SUPFAM" id="SSF48008">
    <property type="entry name" value="GntR ligand-binding domain-like"/>
    <property type="match status" value="1"/>
</dbReference>
<dbReference type="Proteomes" id="UP000238137">
    <property type="component" value="Unassembled WGS sequence"/>
</dbReference>
<evidence type="ECO:0000256" key="1">
    <source>
        <dbReference type="ARBA" id="ARBA00023015"/>
    </source>
</evidence>
<dbReference type="SMART" id="SM00345">
    <property type="entry name" value="HTH_GNTR"/>
    <property type="match status" value="1"/>
</dbReference>
<dbReference type="SUPFAM" id="SSF46785">
    <property type="entry name" value="Winged helix' DNA-binding domain"/>
    <property type="match status" value="1"/>
</dbReference>
<evidence type="ECO:0000313" key="6">
    <source>
        <dbReference type="Proteomes" id="UP000238137"/>
    </source>
</evidence>
<evidence type="ECO:0000256" key="3">
    <source>
        <dbReference type="ARBA" id="ARBA00023163"/>
    </source>
</evidence>
<dbReference type="PROSITE" id="PS50949">
    <property type="entry name" value="HTH_GNTR"/>
    <property type="match status" value="1"/>
</dbReference>
<keyword evidence="1" id="KW-0805">Transcription regulation</keyword>
<keyword evidence="3" id="KW-0804">Transcription</keyword>
<proteinExistence type="predicted"/>
<dbReference type="RefSeq" id="WP_106689261.1">
    <property type="nucleotide sequence ID" value="NZ_PXNQ02000001.1"/>
</dbReference>
<dbReference type="PANTHER" id="PTHR43537:SF24">
    <property type="entry name" value="GLUCONATE OPERON TRANSCRIPTIONAL REPRESSOR"/>
    <property type="match status" value="1"/>
</dbReference>
<dbReference type="PRINTS" id="PR00035">
    <property type="entry name" value="HTHGNTR"/>
</dbReference>
<dbReference type="InterPro" id="IPR008920">
    <property type="entry name" value="TF_FadR/GntR_C"/>
</dbReference>
<keyword evidence="2" id="KW-0238">DNA-binding</keyword>